<evidence type="ECO:0000313" key="2">
    <source>
        <dbReference type="Proteomes" id="UP000664032"/>
    </source>
</evidence>
<name>A0ACB8GRJ1_PSICU</name>
<accession>A0ACB8GRJ1</accession>
<comment type="caution">
    <text evidence="1">The sequence shown here is derived from an EMBL/GenBank/DDBJ whole genome shotgun (WGS) entry which is preliminary data.</text>
</comment>
<sequence>MVLNWTNLFIFTVFHFVNGLPSLETRQVTPSLPTGWTSIGCYSDTSSARTLRVAAYTDVTGMTIESCIAFCTPAGYKYAGVEFARECYCDNVIESPGALISDDTCNMTCTGDADEICGGPGGLNIFINSNPTTDPSEPPPASGVIKPSAGVFQYKGCFQDGVNGAPRSLRNQLSIVAGVTAETCTSACKAAGYALAGLEFGQECWCDNYMPLAVNTPDSDCNMVCVADNTELCGAGNRLAVYQDTSLGSVNFQQCLTDSDLHTSDSFPFIMFAVPNSGGDPVQVGTIEVVPQQVGQPTFFTLSTLAEALRESHTFRLSGGSLLPAQWNGEGLPLPIGPTLGQVQKFQAFSTDPPYRGYCAMYNPVSSFGPFIGPPVLGVDQRSDLWSICGTGIVYTNPDSLCQQVVLEMVQPVV</sequence>
<dbReference type="EMBL" id="JAFIQS020000009">
    <property type="protein sequence ID" value="KAH9478079.1"/>
    <property type="molecule type" value="Genomic_DNA"/>
</dbReference>
<dbReference type="Proteomes" id="UP000664032">
    <property type="component" value="Unassembled WGS sequence"/>
</dbReference>
<evidence type="ECO:0000313" key="1">
    <source>
        <dbReference type="EMBL" id="KAH9478079.1"/>
    </source>
</evidence>
<proteinExistence type="predicted"/>
<keyword evidence="2" id="KW-1185">Reference proteome</keyword>
<organism evidence="1 2">
    <name type="scientific">Psilocybe cubensis</name>
    <name type="common">Psychedelic mushroom</name>
    <name type="synonym">Stropharia cubensis</name>
    <dbReference type="NCBI Taxonomy" id="181762"/>
    <lineage>
        <taxon>Eukaryota</taxon>
        <taxon>Fungi</taxon>
        <taxon>Dikarya</taxon>
        <taxon>Basidiomycota</taxon>
        <taxon>Agaricomycotina</taxon>
        <taxon>Agaricomycetes</taxon>
        <taxon>Agaricomycetidae</taxon>
        <taxon>Agaricales</taxon>
        <taxon>Agaricineae</taxon>
        <taxon>Strophariaceae</taxon>
        <taxon>Psilocybe</taxon>
    </lineage>
</organism>
<reference evidence="1" key="1">
    <citation type="submission" date="2021-10" db="EMBL/GenBank/DDBJ databases">
        <title>Psilocybe cubensis genome.</title>
        <authorList>
            <person name="Mckernan K.J."/>
            <person name="Crawford S."/>
            <person name="Trippe A."/>
            <person name="Kane L.T."/>
            <person name="Mclaughlin S."/>
        </authorList>
    </citation>
    <scope>NUCLEOTIDE SEQUENCE</scope>
    <source>
        <strain evidence="1">MGC-MH-2018</strain>
    </source>
</reference>
<protein>
    <submittedName>
        <fullName evidence="1">WSC domain-containing protein</fullName>
    </submittedName>
</protein>
<gene>
    <name evidence="1" type="ORF">JR316_0010316</name>
</gene>